<comment type="catalytic activity">
    <reaction evidence="5">
        <text>Preferential cleavage: Arg-|-Xaa, Lys-|-Xaa.</text>
        <dbReference type="EC" id="3.4.21.4"/>
    </reaction>
</comment>
<dbReference type="PANTHER" id="PTHR24271">
    <property type="entry name" value="KALLIKREIN-RELATED"/>
    <property type="match status" value="1"/>
</dbReference>
<evidence type="ECO:0000256" key="6">
    <source>
        <dbReference type="ARBA" id="ARBA00038868"/>
    </source>
</evidence>
<dbReference type="SMART" id="SM00020">
    <property type="entry name" value="Tryp_SPc"/>
    <property type="match status" value="1"/>
</dbReference>
<dbReference type="InterPro" id="IPR043504">
    <property type="entry name" value="Peptidase_S1_PA_chymotrypsin"/>
</dbReference>
<accession>A0A8C5FNR1</accession>
<dbReference type="Gene3D" id="2.40.10.10">
    <property type="entry name" value="Trypsin-like serine proteases"/>
    <property type="match status" value="2"/>
</dbReference>
<dbReference type="FunFam" id="2.40.10.10:FF:000005">
    <property type="entry name" value="Serine protease 37"/>
    <property type="match status" value="1"/>
</dbReference>
<evidence type="ECO:0000313" key="9">
    <source>
        <dbReference type="Proteomes" id="UP000694546"/>
    </source>
</evidence>
<feature type="domain" description="Peptidase S1" evidence="7">
    <location>
        <begin position="74"/>
        <end position="334"/>
    </location>
</feature>
<keyword evidence="9" id="KW-1185">Reference proteome</keyword>
<evidence type="ECO:0000313" key="8">
    <source>
        <dbReference type="Ensembl" id="ENSGMOP00000050048.1"/>
    </source>
</evidence>
<dbReference type="Pfam" id="PF00089">
    <property type="entry name" value="Trypsin"/>
    <property type="match status" value="1"/>
</dbReference>
<dbReference type="InterPro" id="IPR001254">
    <property type="entry name" value="Trypsin_dom"/>
</dbReference>
<dbReference type="InterPro" id="IPR009003">
    <property type="entry name" value="Peptidase_S1_PA"/>
</dbReference>
<evidence type="ECO:0000256" key="3">
    <source>
        <dbReference type="ARBA" id="ARBA00023145"/>
    </source>
</evidence>
<dbReference type="PANTHER" id="PTHR24271:SF81">
    <property type="entry name" value="GRANZYME B"/>
    <property type="match status" value="1"/>
</dbReference>
<dbReference type="PROSITE" id="PS50240">
    <property type="entry name" value="TRYPSIN_DOM"/>
    <property type="match status" value="1"/>
</dbReference>
<keyword evidence="4" id="KW-1015">Disulfide bond</keyword>
<reference evidence="8" key="2">
    <citation type="submission" date="2025-09" db="UniProtKB">
        <authorList>
            <consortium name="Ensembl"/>
        </authorList>
    </citation>
    <scope>IDENTIFICATION</scope>
</reference>
<evidence type="ECO:0000256" key="1">
    <source>
        <dbReference type="ARBA" id="ARBA00004239"/>
    </source>
</evidence>
<dbReference type="GO" id="GO:0006508">
    <property type="term" value="P:proteolysis"/>
    <property type="evidence" value="ECO:0007669"/>
    <property type="project" value="InterPro"/>
</dbReference>
<dbReference type="GeneTree" id="ENSGT01030000234551"/>
<dbReference type="EC" id="3.4.21.4" evidence="6"/>
<dbReference type="GO" id="GO:0004252">
    <property type="term" value="F:serine-type endopeptidase activity"/>
    <property type="evidence" value="ECO:0007669"/>
    <property type="project" value="UniProtKB-EC"/>
</dbReference>
<dbReference type="PRINTS" id="PR00722">
    <property type="entry name" value="CHYMOTRYPSIN"/>
</dbReference>
<dbReference type="InterPro" id="IPR001314">
    <property type="entry name" value="Peptidase_S1A"/>
</dbReference>
<dbReference type="SUPFAM" id="SSF50494">
    <property type="entry name" value="Trypsin-like serine proteases"/>
    <property type="match status" value="1"/>
</dbReference>
<sequence length="334" mass="37497">MPLQGLCCQRSSHNLVQSHPVSTSLTLISSSESKAIVEQQCLADTTLITMALRSTWVVLMLVLSLRGQVQTGKIIGGRKAVPHSRPYLVLLEIKTWQGTTRYCDGFLISDQFVVTAAHCQARIYNVYVGLHEFKNDQTPKAIQVCQAIPHEDYNEKPMLNDLMLLQLSEKVNITEHVRPINLASRVDHLPQRCMVSGWGYSEENPNDMASELREVNVTLVKHTLPADRHVYSTLGESGPSNVSDNIIIHIICIHIWLLLHESKVDPKANSYVQLYFSVSSESVGAVCSNLFMCDYRETLAVHLFVKVKWRTVLCQAAHRNSNCTLKSQTILVGF</sequence>
<keyword evidence="3" id="KW-0865">Zymogen</keyword>
<dbReference type="AlphaFoldDB" id="A0A8C5FNR1"/>
<dbReference type="InterPro" id="IPR018114">
    <property type="entry name" value="TRYPSIN_HIS"/>
</dbReference>
<evidence type="ECO:0000256" key="4">
    <source>
        <dbReference type="ARBA" id="ARBA00023157"/>
    </source>
</evidence>
<dbReference type="Proteomes" id="UP000694546">
    <property type="component" value="Chromosome 12"/>
</dbReference>
<comment type="subcellular location">
    <subcellularLocation>
        <location evidence="1">Secreted</location>
        <location evidence="1">Extracellular space</location>
    </subcellularLocation>
</comment>
<evidence type="ECO:0000256" key="5">
    <source>
        <dbReference type="ARBA" id="ARBA00036320"/>
    </source>
</evidence>
<dbReference type="CDD" id="cd00190">
    <property type="entry name" value="Tryp_SPc"/>
    <property type="match status" value="1"/>
</dbReference>
<dbReference type="PROSITE" id="PS00134">
    <property type="entry name" value="TRYPSIN_HIS"/>
    <property type="match status" value="1"/>
</dbReference>
<keyword evidence="2" id="KW-0732">Signal</keyword>
<dbReference type="Ensembl" id="ENSGMOT00000059414.1">
    <property type="protein sequence ID" value="ENSGMOP00000050048.1"/>
    <property type="gene ID" value="ENSGMOG00000007191.2"/>
</dbReference>
<evidence type="ECO:0000259" key="7">
    <source>
        <dbReference type="PROSITE" id="PS50240"/>
    </source>
</evidence>
<name>A0A8C5FNR1_GADMO</name>
<organism evidence="8 9">
    <name type="scientific">Gadus morhua</name>
    <name type="common">Atlantic cod</name>
    <dbReference type="NCBI Taxonomy" id="8049"/>
    <lineage>
        <taxon>Eukaryota</taxon>
        <taxon>Metazoa</taxon>
        <taxon>Chordata</taxon>
        <taxon>Craniata</taxon>
        <taxon>Vertebrata</taxon>
        <taxon>Euteleostomi</taxon>
        <taxon>Actinopterygii</taxon>
        <taxon>Neopterygii</taxon>
        <taxon>Teleostei</taxon>
        <taxon>Neoteleostei</taxon>
        <taxon>Acanthomorphata</taxon>
        <taxon>Zeiogadaria</taxon>
        <taxon>Gadariae</taxon>
        <taxon>Gadiformes</taxon>
        <taxon>Gadoidei</taxon>
        <taxon>Gadidae</taxon>
        <taxon>Gadus</taxon>
    </lineage>
</organism>
<protein>
    <recommendedName>
        <fullName evidence="6">trypsin</fullName>
        <ecNumber evidence="6">3.4.21.4</ecNumber>
    </recommendedName>
</protein>
<proteinExistence type="predicted"/>
<gene>
    <name evidence="8" type="primary">LOC115555207</name>
</gene>
<evidence type="ECO:0000256" key="2">
    <source>
        <dbReference type="ARBA" id="ARBA00022729"/>
    </source>
</evidence>
<reference evidence="8" key="1">
    <citation type="submission" date="2025-08" db="UniProtKB">
        <authorList>
            <consortium name="Ensembl"/>
        </authorList>
    </citation>
    <scope>IDENTIFICATION</scope>
</reference>
<dbReference type="GO" id="GO:0005576">
    <property type="term" value="C:extracellular region"/>
    <property type="evidence" value="ECO:0007669"/>
    <property type="project" value="UniProtKB-SubCell"/>
</dbReference>